<keyword evidence="12" id="KW-1185">Reference proteome</keyword>
<dbReference type="Pfam" id="PF05496">
    <property type="entry name" value="RuvB_N"/>
    <property type="match status" value="1"/>
</dbReference>
<reference evidence="11 12" key="1">
    <citation type="submission" date="2017-02" db="EMBL/GenBank/DDBJ databases">
        <title>Draft genome sequence of Moraxella pluranimalium CCUG 54913T type strain.</title>
        <authorList>
            <person name="Salva-Serra F."/>
            <person name="Engstrom-Jakobsson H."/>
            <person name="Thorell K."/>
            <person name="Jaen-Luchoro D."/>
            <person name="Gonzales-Siles L."/>
            <person name="Karlsson R."/>
            <person name="Yazdan S."/>
            <person name="Boulund F."/>
            <person name="Johnning A."/>
            <person name="Engstrand L."/>
            <person name="Kristiansson E."/>
            <person name="Moore E."/>
        </authorList>
    </citation>
    <scope>NUCLEOTIDE SEQUENCE [LARGE SCALE GENOMIC DNA]</scope>
    <source>
        <strain evidence="11 12">CCUG 54913</strain>
    </source>
</reference>
<keyword evidence="1 9" id="KW-0963">Cytoplasm</keyword>
<dbReference type="GO" id="GO:0000400">
    <property type="term" value="F:four-way junction DNA binding"/>
    <property type="evidence" value="ECO:0007669"/>
    <property type="project" value="UniProtKB-UniRule"/>
</dbReference>
<dbReference type="GO" id="GO:0009378">
    <property type="term" value="F:four-way junction helicase activity"/>
    <property type="evidence" value="ECO:0007669"/>
    <property type="project" value="InterPro"/>
</dbReference>
<dbReference type="EMBL" id="MUYU01000031">
    <property type="protein sequence ID" value="OOS21298.1"/>
    <property type="molecule type" value="Genomic_DNA"/>
</dbReference>
<name>A0A1T0CG14_9GAMM</name>
<feature type="binding site" evidence="9">
    <location>
        <position position="22"/>
    </location>
    <ligand>
        <name>ATP</name>
        <dbReference type="ChEBI" id="CHEBI:30616"/>
    </ligand>
</feature>
<dbReference type="Gene3D" id="1.10.10.10">
    <property type="entry name" value="Winged helix-like DNA-binding domain superfamily/Winged helix DNA-binding domain"/>
    <property type="match status" value="1"/>
</dbReference>
<dbReference type="Gene3D" id="3.40.50.300">
    <property type="entry name" value="P-loop containing nucleotide triphosphate hydrolases"/>
    <property type="match status" value="1"/>
</dbReference>
<dbReference type="CDD" id="cd00009">
    <property type="entry name" value="AAA"/>
    <property type="match status" value="1"/>
</dbReference>
<feature type="binding site" evidence="9">
    <location>
        <position position="316"/>
    </location>
    <ligand>
        <name>DNA</name>
        <dbReference type="ChEBI" id="CHEBI:16991"/>
    </ligand>
</feature>
<feature type="binding site" evidence="9">
    <location>
        <position position="182"/>
    </location>
    <ligand>
        <name>ATP</name>
        <dbReference type="ChEBI" id="CHEBI:30616"/>
    </ligand>
</feature>
<dbReference type="InterPro" id="IPR008823">
    <property type="entry name" value="RuvB_wg_C"/>
</dbReference>
<dbReference type="EC" id="3.6.4.-" evidence="9"/>
<feature type="domain" description="AAA+ ATPase" evidence="10">
    <location>
        <begin position="52"/>
        <end position="179"/>
    </location>
</feature>
<dbReference type="GO" id="GO:0006310">
    <property type="term" value="P:DNA recombination"/>
    <property type="evidence" value="ECO:0007669"/>
    <property type="project" value="UniProtKB-UniRule"/>
</dbReference>
<accession>A0A1T0CG14</accession>
<comment type="catalytic activity">
    <reaction evidence="9">
        <text>ATP + H2O = ADP + phosphate + H(+)</text>
        <dbReference type="Rhea" id="RHEA:13065"/>
        <dbReference type="ChEBI" id="CHEBI:15377"/>
        <dbReference type="ChEBI" id="CHEBI:15378"/>
        <dbReference type="ChEBI" id="CHEBI:30616"/>
        <dbReference type="ChEBI" id="CHEBI:43474"/>
        <dbReference type="ChEBI" id="CHEBI:456216"/>
    </reaction>
</comment>
<dbReference type="SMART" id="SM00382">
    <property type="entry name" value="AAA"/>
    <property type="match status" value="1"/>
</dbReference>
<keyword evidence="2 9" id="KW-0547">Nucleotide-binding</keyword>
<dbReference type="GO" id="GO:0006281">
    <property type="term" value="P:DNA repair"/>
    <property type="evidence" value="ECO:0007669"/>
    <property type="project" value="UniProtKB-UniRule"/>
</dbReference>
<dbReference type="SUPFAM" id="SSF52540">
    <property type="entry name" value="P-loop containing nucleoside triphosphate hydrolases"/>
    <property type="match status" value="1"/>
</dbReference>
<gene>
    <name evidence="9" type="primary">ruvB</name>
    <name evidence="11" type="ORF">B0680_09910</name>
</gene>
<evidence type="ECO:0000256" key="2">
    <source>
        <dbReference type="ARBA" id="ARBA00022741"/>
    </source>
</evidence>
<dbReference type="Pfam" id="PF17864">
    <property type="entry name" value="AAA_lid_4"/>
    <property type="match status" value="1"/>
</dbReference>
<keyword evidence="7 9" id="KW-0233">DNA recombination</keyword>
<protein>
    <recommendedName>
        <fullName evidence="9">Holliday junction branch migration complex subunit RuvB</fullName>
        <ecNumber evidence="9">3.6.4.-</ecNumber>
    </recommendedName>
</protein>
<keyword evidence="8 9" id="KW-0234">DNA repair</keyword>
<dbReference type="InterPro" id="IPR003593">
    <property type="entry name" value="AAA+_ATPase"/>
</dbReference>
<evidence type="ECO:0000256" key="6">
    <source>
        <dbReference type="ARBA" id="ARBA00023125"/>
    </source>
</evidence>
<dbReference type="PANTHER" id="PTHR42848">
    <property type="match status" value="1"/>
</dbReference>
<dbReference type="FunFam" id="1.10.8.60:FF:000023">
    <property type="entry name" value="Holliday junction ATP-dependent DNA helicase RuvB"/>
    <property type="match status" value="1"/>
</dbReference>
<keyword evidence="6 9" id="KW-0238">DNA-binding</keyword>
<comment type="function">
    <text evidence="9">The RuvA-RuvB-RuvC complex processes Holliday junction (HJ) DNA during genetic recombination and DNA repair, while the RuvA-RuvB complex plays an important role in the rescue of blocked DNA replication forks via replication fork reversal (RFR). RuvA specifically binds to HJ cruciform DNA, conferring on it an open structure. The RuvB hexamer acts as an ATP-dependent pump, pulling dsDNA into and through the RuvAB complex. RuvB forms 2 homohexamers on either side of HJ DNA bound by 1 or 2 RuvA tetramers; 4 subunits per hexamer contact DNA at a time. Coordinated motions by a converter formed by DNA-disengaged RuvB subunits stimulates ATP hydrolysis and nucleotide exchange. Immobilization of the converter enables RuvB to convert the ATP-contained energy into a lever motion, pulling 2 nucleotides of DNA out of the RuvA tetramer per ATP hydrolyzed, thus driving DNA branch migration. The RuvB motors rotate together with the DNA substrate, which together with the progressing nucleotide cycle form the mechanistic basis for DNA recombination by continuous HJ branch migration. Branch migration allows RuvC to scan DNA until it finds its consensus sequence, where it cleaves and resolves cruciform DNA.</text>
</comment>
<evidence type="ECO:0000256" key="1">
    <source>
        <dbReference type="ARBA" id="ARBA00022490"/>
    </source>
</evidence>
<evidence type="ECO:0000313" key="11">
    <source>
        <dbReference type="EMBL" id="OOS21298.1"/>
    </source>
</evidence>
<dbReference type="NCBIfam" id="NF000868">
    <property type="entry name" value="PRK00080.1"/>
    <property type="match status" value="1"/>
</dbReference>
<evidence type="ECO:0000259" key="10">
    <source>
        <dbReference type="SMART" id="SM00382"/>
    </source>
</evidence>
<dbReference type="GO" id="GO:0005737">
    <property type="term" value="C:cytoplasm"/>
    <property type="evidence" value="ECO:0007669"/>
    <property type="project" value="UniProtKB-SubCell"/>
</dbReference>
<evidence type="ECO:0000256" key="9">
    <source>
        <dbReference type="HAMAP-Rule" id="MF_00016"/>
    </source>
</evidence>
<dbReference type="InterPro" id="IPR008824">
    <property type="entry name" value="RuvB-like_N"/>
</dbReference>
<dbReference type="STRING" id="470453.B0680_09910"/>
<feature type="binding site" evidence="9">
    <location>
        <position position="219"/>
    </location>
    <ligand>
        <name>ATP</name>
        <dbReference type="ChEBI" id="CHEBI:30616"/>
    </ligand>
</feature>
<dbReference type="GO" id="GO:0016887">
    <property type="term" value="F:ATP hydrolysis activity"/>
    <property type="evidence" value="ECO:0007669"/>
    <property type="project" value="RHEA"/>
</dbReference>
<dbReference type="GO" id="GO:0048476">
    <property type="term" value="C:Holliday junction resolvase complex"/>
    <property type="evidence" value="ECO:0007669"/>
    <property type="project" value="UniProtKB-UniRule"/>
</dbReference>
<comment type="subcellular location">
    <subcellularLocation>
        <location evidence="9">Cytoplasm</location>
    </subcellularLocation>
</comment>
<dbReference type="InterPro" id="IPR036390">
    <property type="entry name" value="WH_DNA-bd_sf"/>
</dbReference>
<feature type="binding site" evidence="9">
    <location>
        <position position="68"/>
    </location>
    <ligand>
        <name>ATP</name>
        <dbReference type="ChEBI" id="CHEBI:30616"/>
    </ligand>
</feature>
<comment type="domain">
    <text evidence="9">Has 3 domains, the large (RuvB-L) and small ATPase (RuvB-S) domains and the C-terminal head (RuvB-H) domain. The head domain binds DNA, while the ATPase domains jointly bind ATP, ADP or are empty depending on the state of the subunit in the translocation cycle. During a single DNA translocation step the structure of each domain remains the same, but their relative positions change.</text>
</comment>
<dbReference type="InterPro" id="IPR027417">
    <property type="entry name" value="P-loop_NTPase"/>
</dbReference>
<evidence type="ECO:0000256" key="3">
    <source>
        <dbReference type="ARBA" id="ARBA00022763"/>
    </source>
</evidence>
<dbReference type="PRINTS" id="PR00830">
    <property type="entry name" value="ENDOLAPTASE"/>
</dbReference>
<dbReference type="SUPFAM" id="SSF46785">
    <property type="entry name" value="Winged helix' DNA-binding domain"/>
    <property type="match status" value="1"/>
</dbReference>
<comment type="similarity">
    <text evidence="9">Belongs to the RuvB family.</text>
</comment>
<proteinExistence type="inferred from homology"/>
<dbReference type="InterPro" id="IPR036388">
    <property type="entry name" value="WH-like_DNA-bd_sf"/>
</dbReference>
<dbReference type="OrthoDB" id="9804478at2"/>
<evidence type="ECO:0000313" key="12">
    <source>
        <dbReference type="Proteomes" id="UP000189800"/>
    </source>
</evidence>
<dbReference type="AlphaFoldDB" id="A0A1T0CG14"/>
<feature type="binding site" evidence="9">
    <location>
        <begin position="129"/>
        <end position="131"/>
    </location>
    <ligand>
        <name>ATP</name>
        <dbReference type="ChEBI" id="CHEBI:30616"/>
    </ligand>
</feature>
<comment type="caution">
    <text evidence="11">The sequence shown here is derived from an EMBL/GenBank/DDBJ whole genome shotgun (WGS) entry which is preliminary data.</text>
</comment>
<dbReference type="Pfam" id="PF05491">
    <property type="entry name" value="WHD_RuvB"/>
    <property type="match status" value="1"/>
</dbReference>
<feature type="binding site" evidence="9">
    <location>
        <position position="66"/>
    </location>
    <ligand>
        <name>ATP</name>
        <dbReference type="ChEBI" id="CHEBI:30616"/>
    </ligand>
</feature>
<dbReference type="NCBIfam" id="TIGR00635">
    <property type="entry name" value="ruvB"/>
    <property type="match status" value="1"/>
</dbReference>
<comment type="caution">
    <text evidence="9">Lacks conserved residue(s) required for the propagation of feature annotation.</text>
</comment>
<feature type="binding site" evidence="9">
    <location>
        <position position="67"/>
    </location>
    <ligand>
        <name>ATP</name>
        <dbReference type="ChEBI" id="CHEBI:30616"/>
    </ligand>
</feature>
<evidence type="ECO:0000256" key="7">
    <source>
        <dbReference type="ARBA" id="ARBA00023172"/>
    </source>
</evidence>
<sequence length="331" mass="36448">MLDNRLIDPNTKKEDATDRAIRPTSLADYIGQPDVKEQMGVFIQAARNRDEALDHTLIFGPPGLGKTTLANIIAREMGGNLRSTSGPVLERAGDLAAMLTNLEAGDVLFIDEIHRLSPAIEEILYPAMEDYQLDIMIGEGPAARSIKLDLPPFTLVAATTRAGLLTSPLRDRFGIVQRLEFYNVADLTTIVKRSARLMGVQMEHDGATEVARRSRGTPRIANRLLRRVRDYAEVKGNGIVTEQLASAALDMLAVDKQGLDQLDRRYLIALKERFNGGPVGVEALAAALAEDRGTLEDVIEPYLIQQKYIDRTPKGRVLAELAIRQNIVDAL</sequence>
<dbReference type="Proteomes" id="UP000189800">
    <property type="component" value="Unassembled WGS sequence"/>
</dbReference>
<feature type="region of interest" description="Small ATPAse domain (RuvB-S)" evidence="9">
    <location>
        <begin position="183"/>
        <end position="253"/>
    </location>
</feature>
<comment type="subunit">
    <text evidence="9">Homohexamer. Forms an RuvA(8)-RuvB(12)-Holliday junction (HJ) complex. HJ DNA is sandwiched between 2 RuvA tetramers; dsDNA enters through RuvA and exits via RuvB. An RuvB hexamer assembles on each DNA strand where it exits the tetramer. Each RuvB hexamer is contacted by two RuvA subunits (via domain III) on 2 adjacent RuvB subunits; this complex drives branch migration. In the full resolvosome a probable DNA-RuvA(4)-RuvB(12)-RuvC(2) complex forms which resolves the HJ.</text>
</comment>
<feature type="binding site" evidence="9">
    <location>
        <position position="292"/>
    </location>
    <ligand>
        <name>DNA</name>
        <dbReference type="ChEBI" id="CHEBI:16991"/>
    </ligand>
</feature>
<keyword evidence="11" id="KW-0347">Helicase</keyword>
<dbReference type="PANTHER" id="PTHR42848:SF1">
    <property type="entry name" value="HOLLIDAY JUNCTION BRANCH MIGRATION COMPLEX SUBUNIT RUVB"/>
    <property type="match status" value="1"/>
</dbReference>
<dbReference type="InterPro" id="IPR041445">
    <property type="entry name" value="AAA_lid_4"/>
</dbReference>
<dbReference type="GO" id="GO:0005524">
    <property type="term" value="F:ATP binding"/>
    <property type="evidence" value="ECO:0007669"/>
    <property type="project" value="UniProtKB-UniRule"/>
</dbReference>
<dbReference type="RefSeq" id="WP_078254933.1">
    <property type="nucleotide sequence ID" value="NZ_MUYU01000031.1"/>
</dbReference>
<feature type="region of interest" description="Head domain (RuvB-H)" evidence="9">
    <location>
        <begin position="256"/>
        <end position="331"/>
    </location>
</feature>
<keyword evidence="3 9" id="KW-0227">DNA damage</keyword>
<feature type="binding site" evidence="9">
    <location>
        <position position="311"/>
    </location>
    <ligand>
        <name>DNA</name>
        <dbReference type="ChEBI" id="CHEBI:16991"/>
    </ligand>
</feature>
<evidence type="ECO:0000256" key="5">
    <source>
        <dbReference type="ARBA" id="ARBA00022840"/>
    </source>
</evidence>
<dbReference type="InterPro" id="IPR004605">
    <property type="entry name" value="DNA_helicase_Holl-junc_RuvB"/>
</dbReference>
<evidence type="ECO:0000256" key="8">
    <source>
        <dbReference type="ARBA" id="ARBA00023204"/>
    </source>
</evidence>
<keyword evidence="4 9" id="KW-0378">Hydrolase</keyword>
<organism evidence="11 12">
    <name type="scientific">Moraxella pluranimalium</name>
    <dbReference type="NCBI Taxonomy" id="470453"/>
    <lineage>
        <taxon>Bacteria</taxon>
        <taxon>Pseudomonadati</taxon>
        <taxon>Pseudomonadota</taxon>
        <taxon>Gammaproteobacteria</taxon>
        <taxon>Moraxellales</taxon>
        <taxon>Moraxellaceae</taxon>
        <taxon>Moraxella</taxon>
    </lineage>
</organism>
<evidence type="ECO:0000256" key="4">
    <source>
        <dbReference type="ARBA" id="ARBA00022801"/>
    </source>
</evidence>
<feature type="binding site" evidence="9">
    <location>
        <position position="63"/>
    </location>
    <ligand>
        <name>ATP</name>
        <dbReference type="ChEBI" id="CHEBI:30616"/>
    </ligand>
</feature>
<dbReference type="FunFam" id="3.40.50.300:FF:000073">
    <property type="entry name" value="Holliday junction ATP-dependent DNA helicase RuvB"/>
    <property type="match status" value="1"/>
</dbReference>
<feature type="binding site" evidence="9">
    <location>
        <position position="21"/>
    </location>
    <ligand>
        <name>ATP</name>
        <dbReference type="ChEBI" id="CHEBI:30616"/>
    </ligand>
</feature>
<keyword evidence="5 9" id="KW-0067">ATP-binding</keyword>
<dbReference type="HAMAP" id="MF_00016">
    <property type="entry name" value="DNA_HJ_migration_RuvB"/>
    <property type="match status" value="1"/>
</dbReference>
<feature type="binding site" evidence="9">
    <location>
        <position position="172"/>
    </location>
    <ligand>
        <name>ATP</name>
        <dbReference type="ChEBI" id="CHEBI:30616"/>
    </ligand>
</feature>
<feature type="binding site" evidence="9">
    <location>
        <position position="67"/>
    </location>
    <ligand>
        <name>Mg(2+)</name>
        <dbReference type="ChEBI" id="CHEBI:18420"/>
    </ligand>
</feature>
<dbReference type="Gene3D" id="1.10.8.60">
    <property type="match status" value="1"/>
</dbReference>